<accession>A0A8J3PFZ8</accession>
<dbReference type="InterPro" id="IPR045024">
    <property type="entry name" value="NDH-2"/>
</dbReference>
<keyword evidence="4" id="KW-0274">FAD</keyword>
<dbReference type="AlphaFoldDB" id="A0A8J3PFZ8"/>
<dbReference type="EMBL" id="BONJ01000017">
    <property type="protein sequence ID" value="GIG14883.1"/>
    <property type="molecule type" value="Genomic_DNA"/>
</dbReference>
<dbReference type="GO" id="GO:0050136">
    <property type="term" value="F:NADH dehydrogenase (quinone) (non-electrogenic) activity"/>
    <property type="evidence" value="ECO:0007669"/>
    <property type="project" value="UniProtKB-EC"/>
</dbReference>
<comment type="similarity">
    <text evidence="1">Belongs to the NADH dehydrogenase family.</text>
</comment>
<evidence type="ECO:0000256" key="2">
    <source>
        <dbReference type="ARBA" id="ARBA00012637"/>
    </source>
</evidence>
<proteinExistence type="inferred from homology"/>
<evidence type="ECO:0000256" key="3">
    <source>
        <dbReference type="ARBA" id="ARBA00022630"/>
    </source>
</evidence>
<sequence length="447" mass="47472">MNADVATGAGRGAGMSAETSVVIVGGGFAGVACARRLAGTDGIRVVLLDRGGFQQFQPLLYQVATAELTSQDIRFDLTRIFRHRPGVEVRQADVTGVDPQTMTVTLDGGETLTADYLVVAAGAQPNFFHTPGAREHSFPLYSVEDARQVRGRILTVFADVAREPRLVDEGALNFVIVGGGPTGVETAGALSELIHDVLPGVYSQAPCGHAQIILVDRGHALLSAFSDQAGAYAAKQLHRRGVQVRLGTSVKQVDADSVTLGDGEVIKTRLVVWGGGEQAADVATTGGLPTGRGGRIDVQPDLTVPGHPRVYALGDIANIPSGDEPALPQLGSVAQQSGRWAADNIIAQVGGKPPHPFHYRDKGIMAMIGTKAAIAEIGPHRHELHGRFAFVAWLGVHLELLGEVDAELKAYIAWAQEFYLRPHHRSAALLDPSRIDTPRIDWSTTDS</sequence>
<evidence type="ECO:0000256" key="1">
    <source>
        <dbReference type="ARBA" id="ARBA00005272"/>
    </source>
</evidence>
<organism evidence="9 10">
    <name type="scientific">Catellatospora methionotrophica</name>
    <dbReference type="NCBI Taxonomy" id="121620"/>
    <lineage>
        <taxon>Bacteria</taxon>
        <taxon>Bacillati</taxon>
        <taxon>Actinomycetota</taxon>
        <taxon>Actinomycetes</taxon>
        <taxon>Micromonosporales</taxon>
        <taxon>Micromonosporaceae</taxon>
        <taxon>Catellatospora</taxon>
    </lineage>
</organism>
<dbReference type="Proteomes" id="UP000660339">
    <property type="component" value="Unassembled WGS sequence"/>
</dbReference>
<dbReference type="InterPro" id="IPR036188">
    <property type="entry name" value="FAD/NAD-bd_sf"/>
</dbReference>
<evidence type="ECO:0000313" key="9">
    <source>
        <dbReference type="EMBL" id="GIG14883.1"/>
    </source>
</evidence>
<keyword evidence="5" id="KW-0560">Oxidoreductase</keyword>
<keyword evidence="6" id="KW-0520">NAD</keyword>
<evidence type="ECO:0000256" key="7">
    <source>
        <dbReference type="ARBA" id="ARBA00047599"/>
    </source>
</evidence>
<dbReference type="PRINTS" id="PR00368">
    <property type="entry name" value="FADPNR"/>
</dbReference>
<evidence type="ECO:0000256" key="6">
    <source>
        <dbReference type="ARBA" id="ARBA00023027"/>
    </source>
</evidence>
<keyword evidence="10" id="KW-1185">Reference proteome</keyword>
<evidence type="ECO:0000313" key="10">
    <source>
        <dbReference type="Proteomes" id="UP000660339"/>
    </source>
</evidence>
<dbReference type="EC" id="1.6.5.9" evidence="2"/>
<dbReference type="Pfam" id="PF07992">
    <property type="entry name" value="Pyr_redox_2"/>
    <property type="match status" value="1"/>
</dbReference>
<keyword evidence="3" id="KW-0285">Flavoprotein</keyword>
<dbReference type="InterPro" id="IPR023753">
    <property type="entry name" value="FAD/NAD-binding_dom"/>
</dbReference>
<comment type="catalytic activity">
    <reaction evidence="7">
        <text>a quinone + NADH + H(+) = a quinol + NAD(+)</text>
        <dbReference type="Rhea" id="RHEA:46160"/>
        <dbReference type="ChEBI" id="CHEBI:15378"/>
        <dbReference type="ChEBI" id="CHEBI:24646"/>
        <dbReference type="ChEBI" id="CHEBI:57540"/>
        <dbReference type="ChEBI" id="CHEBI:57945"/>
        <dbReference type="ChEBI" id="CHEBI:132124"/>
        <dbReference type="EC" id="1.6.5.9"/>
    </reaction>
</comment>
<comment type="caution">
    <text evidence="9">The sequence shown here is derived from an EMBL/GenBank/DDBJ whole genome shotgun (WGS) entry which is preliminary data.</text>
</comment>
<gene>
    <name evidence="9" type="ORF">Cme02nite_32150</name>
</gene>
<reference evidence="9" key="1">
    <citation type="submission" date="2021-01" db="EMBL/GenBank/DDBJ databases">
        <title>Whole genome shotgun sequence of Catellatospora methionotrophica NBRC 14553.</title>
        <authorList>
            <person name="Komaki H."/>
            <person name="Tamura T."/>
        </authorList>
    </citation>
    <scope>NUCLEOTIDE SEQUENCE</scope>
    <source>
        <strain evidence="9">NBRC 14553</strain>
    </source>
</reference>
<protein>
    <recommendedName>
        <fullName evidence="2">NADH:ubiquinone reductase (non-electrogenic)</fullName>
        <ecNumber evidence="2">1.6.5.9</ecNumber>
    </recommendedName>
</protein>
<dbReference type="SUPFAM" id="SSF51905">
    <property type="entry name" value="FAD/NAD(P)-binding domain"/>
    <property type="match status" value="1"/>
</dbReference>
<dbReference type="PANTHER" id="PTHR43706:SF47">
    <property type="entry name" value="EXTERNAL NADH-UBIQUINONE OXIDOREDUCTASE 1, MITOCHONDRIAL-RELATED"/>
    <property type="match status" value="1"/>
</dbReference>
<dbReference type="PRINTS" id="PR00411">
    <property type="entry name" value="PNDRDTASEI"/>
</dbReference>
<dbReference type="PANTHER" id="PTHR43706">
    <property type="entry name" value="NADH DEHYDROGENASE"/>
    <property type="match status" value="1"/>
</dbReference>
<name>A0A8J3PFZ8_9ACTN</name>
<dbReference type="Gene3D" id="3.50.50.100">
    <property type="match status" value="1"/>
</dbReference>
<evidence type="ECO:0000256" key="4">
    <source>
        <dbReference type="ARBA" id="ARBA00022827"/>
    </source>
</evidence>
<evidence type="ECO:0000256" key="5">
    <source>
        <dbReference type="ARBA" id="ARBA00023002"/>
    </source>
</evidence>
<evidence type="ECO:0000259" key="8">
    <source>
        <dbReference type="Pfam" id="PF07992"/>
    </source>
</evidence>
<feature type="domain" description="FAD/NAD(P)-binding" evidence="8">
    <location>
        <begin position="20"/>
        <end position="338"/>
    </location>
</feature>